<dbReference type="InterPro" id="IPR002125">
    <property type="entry name" value="CMP_dCMP_dom"/>
</dbReference>
<organism evidence="11 12">
    <name type="scientific">Trifolium pratense</name>
    <name type="common">Red clover</name>
    <dbReference type="NCBI Taxonomy" id="57577"/>
    <lineage>
        <taxon>Eukaryota</taxon>
        <taxon>Viridiplantae</taxon>
        <taxon>Streptophyta</taxon>
        <taxon>Embryophyta</taxon>
        <taxon>Tracheophyta</taxon>
        <taxon>Spermatophyta</taxon>
        <taxon>Magnoliopsida</taxon>
        <taxon>eudicotyledons</taxon>
        <taxon>Gunneridae</taxon>
        <taxon>Pentapetalae</taxon>
        <taxon>rosids</taxon>
        <taxon>fabids</taxon>
        <taxon>Fabales</taxon>
        <taxon>Fabaceae</taxon>
        <taxon>Papilionoideae</taxon>
        <taxon>50 kb inversion clade</taxon>
        <taxon>NPAAA clade</taxon>
        <taxon>Hologalegina</taxon>
        <taxon>IRL clade</taxon>
        <taxon>Trifolieae</taxon>
        <taxon>Trifolium</taxon>
    </lineage>
</organism>
<dbReference type="Pfam" id="PF08211">
    <property type="entry name" value="dCMP_cyt_deam_2"/>
    <property type="match status" value="1"/>
</dbReference>
<evidence type="ECO:0000313" key="11">
    <source>
        <dbReference type="EMBL" id="PNX93978.1"/>
    </source>
</evidence>
<dbReference type="NCBIfam" id="TIGR01355">
    <property type="entry name" value="cyt_deam_dimer"/>
    <property type="match status" value="1"/>
</dbReference>
<evidence type="ECO:0000256" key="6">
    <source>
        <dbReference type="ARBA" id="ARBA00022833"/>
    </source>
</evidence>
<accession>A0A2K3MT27</accession>
<dbReference type="FunFam" id="3.40.140.10:FF:000006">
    <property type="entry name" value="Cytidine deaminase"/>
    <property type="match status" value="1"/>
</dbReference>
<feature type="active site" description="Proton donor" evidence="7">
    <location>
        <position position="79"/>
    </location>
</feature>
<dbReference type="InterPro" id="IPR016192">
    <property type="entry name" value="APOBEC/CMP_deaminase_Zn-bd"/>
</dbReference>
<keyword evidence="4 9" id="KW-0479">Metal-binding</keyword>
<dbReference type="GO" id="GO:0005829">
    <property type="term" value="C:cytosol"/>
    <property type="evidence" value="ECO:0007669"/>
    <property type="project" value="TreeGrafter"/>
</dbReference>
<reference evidence="11 12" key="2">
    <citation type="journal article" date="2017" name="Front. Plant Sci.">
        <title>Gene Classification and Mining of Molecular Markers Useful in Red Clover (Trifolium pratense) Breeding.</title>
        <authorList>
            <person name="Istvanek J."/>
            <person name="Dluhosova J."/>
            <person name="Dluhos P."/>
            <person name="Patkova L."/>
            <person name="Nedelnik J."/>
            <person name="Repkova J."/>
        </authorList>
    </citation>
    <scope>NUCLEOTIDE SEQUENCE [LARGE SCALE GENOMIC DNA]</scope>
    <source>
        <strain evidence="12">cv. Tatra</strain>
        <tissue evidence="11">Young leaves</tissue>
    </source>
</reference>
<feature type="domain" description="CMP/dCMP-type deaminase" evidence="10">
    <location>
        <begin position="179"/>
        <end position="294"/>
    </location>
</feature>
<keyword evidence="6 9" id="KW-0862">Zinc</keyword>
<dbReference type="CDD" id="cd01283">
    <property type="entry name" value="cytidine_deaminase"/>
    <property type="match status" value="2"/>
</dbReference>
<feature type="binding site" evidence="8">
    <location>
        <begin position="64"/>
        <end position="66"/>
    </location>
    <ligand>
        <name>substrate</name>
    </ligand>
</feature>
<dbReference type="GO" id="GO:0008270">
    <property type="term" value="F:zinc ion binding"/>
    <property type="evidence" value="ECO:0007669"/>
    <property type="project" value="InterPro"/>
</dbReference>
<dbReference type="PROSITE" id="PS00903">
    <property type="entry name" value="CYT_DCMP_DEAMINASES_1"/>
    <property type="match status" value="1"/>
</dbReference>
<dbReference type="GO" id="GO:0042803">
    <property type="term" value="F:protein homodimerization activity"/>
    <property type="evidence" value="ECO:0007669"/>
    <property type="project" value="UniProtKB-ARBA"/>
</dbReference>
<dbReference type="Gene3D" id="3.40.140.10">
    <property type="entry name" value="Cytidine Deaminase, domain 2"/>
    <property type="match status" value="2"/>
</dbReference>
<evidence type="ECO:0000256" key="9">
    <source>
        <dbReference type="PIRSR" id="PIRSR006334-3"/>
    </source>
</evidence>
<evidence type="ECO:0000259" key="10">
    <source>
        <dbReference type="PROSITE" id="PS51747"/>
    </source>
</evidence>
<dbReference type="InterPro" id="IPR050202">
    <property type="entry name" value="Cyt/Deoxycyt_deaminase"/>
</dbReference>
<evidence type="ECO:0000256" key="4">
    <source>
        <dbReference type="ARBA" id="ARBA00022723"/>
    </source>
</evidence>
<dbReference type="PROSITE" id="PS51747">
    <property type="entry name" value="CYT_DCMP_DEAMINASES_2"/>
    <property type="match status" value="2"/>
</dbReference>
<name>A0A2K3MT27_TRIPR</name>
<feature type="domain" description="CMP/dCMP-type deaminase" evidence="10">
    <location>
        <begin position="23"/>
        <end position="146"/>
    </location>
</feature>
<feature type="binding site" evidence="9">
    <location>
        <position position="104"/>
    </location>
    <ligand>
        <name>Zn(2+)</name>
        <dbReference type="ChEBI" id="CHEBI:29105"/>
        <note>catalytic</note>
    </ligand>
</feature>
<dbReference type="PANTHER" id="PTHR11644">
    <property type="entry name" value="CYTIDINE DEAMINASE"/>
    <property type="match status" value="1"/>
</dbReference>
<evidence type="ECO:0000256" key="8">
    <source>
        <dbReference type="PIRSR" id="PIRSR006334-2"/>
    </source>
</evidence>
<dbReference type="SUPFAM" id="SSF53927">
    <property type="entry name" value="Cytidine deaminase-like"/>
    <property type="match status" value="2"/>
</dbReference>
<comment type="subunit">
    <text evidence="2">Homodimer.</text>
</comment>
<dbReference type="PIRSF" id="PIRSF006334">
    <property type="entry name" value="Cdd_plus_pseudo"/>
    <property type="match status" value="1"/>
</dbReference>
<comment type="similarity">
    <text evidence="1">Belongs to the cytidine and deoxycytidylate deaminase family.</text>
</comment>
<dbReference type="Proteomes" id="UP000236291">
    <property type="component" value="Unassembled WGS sequence"/>
</dbReference>
<protein>
    <recommendedName>
        <fullName evidence="3">cytidine deaminase</fullName>
        <ecNumber evidence="3">3.5.4.5</ecNumber>
    </recommendedName>
</protein>
<dbReference type="InterPro" id="IPR013171">
    <property type="entry name" value="Cyd/dCyd_deaminase_Zn-bd"/>
</dbReference>
<evidence type="ECO:0000256" key="2">
    <source>
        <dbReference type="ARBA" id="ARBA00011738"/>
    </source>
</evidence>
<comment type="cofactor">
    <cofactor evidence="9">
        <name>Zn(2+)</name>
        <dbReference type="ChEBI" id="CHEBI:29105"/>
    </cofactor>
    <text evidence="9">Binds 1 zinc ion.</text>
</comment>
<dbReference type="EMBL" id="ASHM01012019">
    <property type="protein sequence ID" value="PNX93978.1"/>
    <property type="molecule type" value="Genomic_DNA"/>
</dbReference>
<reference evidence="11 12" key="1">
    <citation type="journal article" date="2014" name="Am. J. Bot.">
        <title>Genome assembly and annotation for red clover (Trifolium pratense; Fabaceae).</title>
        <authorList>
            <person name="Istvanek J."/>
            <person name="Jaros M."/>
            <person name="Krenek A."/>
            <person name="Repkova J."/>
        </authorList>
    </citation>
    <scope>NUCLEOTIDE SEQUENCE [LARGE SCALE GENOMIC DNA]</scope>
    <source>
        <strain evidence="12">cv. Tatra</strain>
        <tissue evidence="11">Young leaves</tissue>
    </source>
</reference>
<evidence type="ECO:0000256" key="5">
    <source>
        <dbReference type="ARBA" id="ARBA00022801"/>
    </source>
</evidence>
<dbReference type="Pfam" id="PF00383">
    <property type="entry name" value="dCMP_cyt_deam_1"/>
    <property type="match status" value="1"/>
</dbReference>
<evidence type="ECO:0000256" key="1">
    <source>
        <dbReference type="ARBA" id="ARBA00006576"/>
    </source>
</evidence>
<gene>
    <name evidence="11" type="ORF">L195_g017143</name>
</gene>
<dbReference type="PANTHER" id="PTHR11644:SF2">
    <property type="entry name" value="CYTIDINE DEAMINASE"/>
    <property type="match status" value="1"/>
</dbReference>
<comment type="caution">
    <text evidence="11">The sequence shown here is derived from an EMBL/GenBank/DDBJ whole genome shotgun (WGS) entry which is preliminary data.</text>
</comment>
<dbReference type="InterPro" id="IPR016193">
    <property type="entry name" value="Cytidine_deaminase-like"/>
</dbReference>
<proteinExistence type="inferred from homology"/>
<dbReference type="STRING" id="57577.A0A2K3MT27"/>
<evidence type="ECO:0000256" key="3">
    <source>
        <dbReference type="ARBA" id="ARBA00012783"/>
    </source>
</evidence>
<evidence type="ECO:0000313" key="12">
    <source>
        <dbReference type="Proteomes" id="UP000236291"/>
    </source>
</evidence>
<feature type="binding site" evidence="9">
    <location>
        <position position="107"/>
    </location>
    <ligand>
        <name>Zn(2+)</name>
        <dbReference type="ChEBI" id="CHEBI:29105"/>
        <note>catalytic</note>
    </ligand>
</feature>
<dbReference type="FunFam" id="3.40.140.10:FF:000041">
    <property type="entry name" value="Cytidine deaminase"/>
    <property type="match status" value="1"/>
</dbReference>
<dbReference type="AlphaFoldDB" id="A0A2K3MT27"/>
<sequence length="294" mass="31522">MDRPVFTISPTEAKSMAESSSLTLPQLLPSLVTSAQSLARPPISNFRVAAVGLSQSGRILIGVNIEFPGLPLHHSIHAEQFLLTNLFLNNETNLHSFAVSAAPCGHCRQFLQELRGASDIQIIVTSESDPKFTSLSQFLPYRFGPHDLLPENAPLLLEPRNNGLKLKKKLANGVCNGNTVNEKLKIAALEALNKSHAPYSDSPSGVAILDCNGKIYKGCYVESAAFNPSLGPLQVAVVAFIAGGGGEYDEIVGAVLVEKDGAVVKQEGTVKLLLEAISPKCELQTFLCSYDQLN</sequence>
<feature type="binding site" evidence="9">
    <location>
        <position position="77"/>
    </location>
    <ligand>
        <name>Zn(2+)</name>
        <dbReference type="ChEBI" id="CHEBI:29105"/>
        <note>catalytic</note>
    </ligand>
</feature>
<dbReference type="NCBIfam" id="NF006537">
    <property type="entry name" value="PRK09027.1"/>
    <property type="match status" value="1"/>
</dbReference>
<dbReference type="GO" id="GO:0046135">
    <property type="term" value="P:pyrimidine nucleoside catabolic process"/>
    <property type="evidence" value="ECO:0007669"/>
    <property type="project" value="UniProtKB-ARBA"/>
</dbReference>
<dbReference type="InterPro" id="IPR006263">
    <property type="entry name" value="Cyt_deam_dimer"/>
</dbReference>
<evidence type="ECO:0000256" key="7">
    <source>
        <dbReference type="PIRSR" id="PIRSR006334-1"/>
    </source>
</evidence>
<dbReference type="GO" id="GO:0004126">
    <property type="term" value="F:cytidine deaminase activity"/>
    <property type="evidence" value="ECO:0007669"/>
    <property type="project" value="UniProtKB-EC"/>
</dbReference>
<keyword evidence="5" id="KW-0378">Hydrolase</keyword>
<dbReference type="EC" id="3.5.4.5" evidence="3"/>